<evidence type="ECO:0000256" key="1">
    <source>
        <dbReference type="ARBA" id="ARBA00004328"/>
    </source>
</evidence>
<proteinExistence type="inferred from homology"/>
<dbReference type="GO" id="GO:0039666">
    <property type="term" value="P:virion attachment to host cell pilus"/>
    <property type="evidence" value="ECO:0007669"/>
    <property type="project" value="UniProtKB-KW"/>
</dbReference>
<keyword evidence="6" id="KW-1160">Virus entry into host cell</keyword>
<keyword evidence="3" id="KW-1161">Viral attachment to host cell</keyword>
<dbReference type="InterPro" id="IPR005563">
    <property type="entry name" value="A_protein"/>
</dbReference>
<evidence type="ECO:0000256" key="6">
    <source>
        <dbReference type="ARBA" id="ARBA00023296"/>
    </source>
</evidence>
<evidence type="ECO:0000313" key="8">
    <source>
        <dbReference type="EMBL" id="QDH90884.1"/>
    </source>
</evidence>
<name>A0A514DB97_9VIRU</name>
<reference evidence="8" key="1">
    <citation type="submission" date="2019-05" db="EMBL/GenBank/DDBJ databases">
        <title>Metatranscriptomic reconstruction reveals RNA viruses with the potential to shape carbon cycling in soil.</title>
        <authorList>
            <person name="Starr E.P."/>
            <person name="Nuccio E."/>
            <person name="Pett-Ridge J."/>
            <person name="Banfield J.F."/>
            <person name="Firestone M.K."/>
        </authorList>
    </citation>
    <scope>NUCLEOTIDE SEQUENCE</scope>
    <source>
        <strain evidence="8">H4_Rhizo_Litter_20_scaffold_158</strain>
    </source>
</reference>
<dbReference type="EMBL" id="MN035847">
    <property type="protein sequence ID" value="QDH90884.1"/>
    <property type="molecule type" value="Genomic_RNA"/>
</dbReference>
<evidence type="ECO:0000256" key="3">
    <source>
        <dbReference type="ARBA" id="ARBA00022804"/>
    </source>
</evidence>
<dbReference type="Pfam" id="PF03863">
    <property type="entry name" value="Phage_mat-A"/>
    <property type="match status" value="1"/>
</dbReference>
<sequence>MAFDDYTKTNKHDTYLANSGKRIVAQGLPPVVTVYQEGESRFVPSVDSVIGKKNPNYRQQIRDVLSATTPCQGEKSKITIKQHPLCSLHATFAEGNPFQTEWTQSHVGFVYRVGDYLNHGLVDPALLTFVENRSIAKLYNQLNGFASAVKAGEDLGEIKQTIDAIKRPLPGLRKLIHETFGSAKKAFSKPTASGIAKAAADTWLQWQFGYKPLESTIAGAVVGLQNRDVMANYRPFHAKEFSATGNATSDFAIPPPGGNIACDIRVMRETIYEVTFQGIWAEECDLPQRAISSVLGLEARDVLPTIWNLIPFSFLADYFANVGDIVGALAVPWGGVKWCNKTVRSNFSSTVHQSYLQNFTDSDKKRLSVKRWVPQTGIINRQRVTFVRSAQSTLPLPALELTSPLDLSWRQYANIAALTLTMGSKLAALAIGKVAQHPKLPSLFLKEMDKLPVGARPLRSEFRANQGLVRGAR</sequence>
<comment type="similarity">
    <text evidence="7">Belongs to the Leviviricetes maturation protein family.</text>
</comment>
<comment type="subcellular location">
    <subcellularLocation>
        <location evidence="1">Virion</location>
    </subcellularLocation>
</comment>
<evidence type="ECO:0000256" key="2">
    <source>
        <dbReference type="ARBA" id="ARBA00022581"/>
    </source>
</evidence>
<evidence type="ECO:0000256" key="4">
    <source>
        <dbReference type="ARBA" id="ARBA00022844"/>
    </source>
</evidence>
<keyword evidence="4" id="KW-0946">Virion</keyword>
<gene>
    <name evidence="8" type="ORF">H4RhizoLitter20158_000001</name>
</gene>
<evidence type="ECO:0000256" key="5">
    <source>
        <dbReference type="ARBA" id="ARBA00023104"/>
    </source>
</evidence>
<keyword evidence="5" id="KW-1175">Viral attachment to host cell pilus</keyword>
<protein>
    <submittedName>
        <fullName evidence="8">Uncharacterized protein</fullName>
    </submittedName>
</protein>
<evidence type="ECO:0000256" key="7">
    <source>
        <dbReference type="ARBA" id="ARBA00035110"/>
    </source>
</evidence>
<organism evidence="8">
    <name type="scientific">Leviviridae sp</name>
    <dbReference type="NCBI Taxonomy" id="2027243"/>
    <lineage>
        <taxon>Viruses</taxon>
        <taxon>Riboviria</taxon>
        <taxon>Orthornavirae</taxon>
        <taxon>Lenarviricota</taxon>
        <taxon>Leviviricetes</taxon>
        <taxon>Norzivirales</taxon>
        <taxon>Fiersviridae</taxon>
    </lineage>
</organism>
<dbReference type="GO" id="GO:0044423">
    <property type="term" value="C:virion component"/>
    <property type="evidence" value="ECO:0007669"/>
    <property type="project" value="UniProtKB-KW"/>
</dbReference>
<keyword evidence="2" id="KW-0945">Host-virus interaction</keyword>
<accession>A0A514DB97</accession>